<dbReference type="Pfam" id="PF06738">
    <property type="entry name" value="ThrE"/>
    <property type="match status" value="1"/>
</dbReference>
<evidence type="ECO:0000259" key="8">
    <source>
        <dbReference type="Pfam" id="PF06738"/>
    </source>
</evidence>
<feature type="transmembrane region" description="Helical" evidence="7">
    <location>
        <begin position="144"/>
        <end position="161"/>
    </location>
</feature>
<comment type="caution">
    <text evidence="9">The sequence shown here is derived from an EMBL/GenBank/DDBJ whole genome shotgun (WGS) entry which is preliminary data.</text>
</comment>
<dbReference type="AlphaFoldDB" id="A0A5C4SJ14"/>
<evidence type="ECO:0000256" key="6">
    <source>
        <dbReference type="ARBA" id="ARBA00034125"/>
    </source>
</evidence>
<dbReference type="GO" id="GO:0015744">
    <property type="term" value="P:succinate transport"/>
    <property type="evidence" value="ECO:0007669"/>
    <property type="project" value="TreeGrafter"/>
</dbReference>
<protein>
    <submittedName>
        <fullName evidence="9">Threonine/serine exporter family protein</fullName>
    </submittedName>
</protein>
<keyword evidence="3 7" id="KW-0812">Transmembrane</keyword>
<proteinExistence type="inferred from homology"/>
<dbReference type="PANTHER" id="PTHR34390:SF2">
    <property type="entry name" value="SUCCINATE TRANSPORTER SUBUNIT YJJP-RELATED"/>
    <property type="match status" value="1"/>
</dbReference>
<dbReference type="OrthoDB" id="9813917at2"/>
<feature type="transmembrane region" description="Helical" evidence="7">
    <location>
        <begin position="168"/>
        <end position="191"/>
    </location>
</feature>
<dbReference type="Proteomes" id="UP000308713">
    <property type="component" value="Unassembled WGS sequence"/>
</dbReference>
<keyword evidence="5 7" id="KW-0472">Membrane</keyword>
<reference evidence="9 10" key="1">
    <citation type="submission" date="2019-05" db="EMBL/GenBank/DDBJ databases">
        <title>Tamlana fucoidanivorans sp. nov., isolated from the surface of algae collected from Fujian province in China.</title>
        <authorList>
            <person name="Li J."/>
        </authorList>
    </citation>
    <scope>NUCLEOTIDE SEQUENCE [LARGE SCALE GENOMIC DNA]</scope>
    <source>
        <strain evidence="9 10">CW2-9</strain>
    </source>
</reference>
<evidence type="ECO:0000256" key="5">
    <source>
        <dbReference type="ARBA" id="ARBA00023136"/>
    </source>
</evidence>
<evidence type="ECO:0000313" key="9">
    <source>
        <dbReference type="EMBL" id="TNJ42896.1"/>
    </source>
</evidence>
<evidence type="ECO:0000256" key="1">
    <source>
        <dbReference type="ARBA" id="ARBA00004651"/>
    </source>
</evidence>
<dbReference type="RefSeq" id="WP_139698189.1">
    <property type="nucleotide sequence ID" value="NZ_CP074074.1"/>
</dbReference>
<dbReference type="InterPro" id="IPR010619">
    <property type="entry name" value="ThrE-like_N"/>
</dbReference>
<feature type="transmembrane region" description="Helical" evidence="7">
    <location>
        <begin position="120"/>
        <end position="138"/>
    </location>
</feature>
<organism evidence="9 10">
    <name type="scientific">Allotamlana fucoidanivorans</name>
    <dbReference type="NCBI Taxonomy" id="2583814"/>
    <lineage>
        <taxon>Bacteria</taxon>
        <taxon>Pseudomonadati</taxon>
        <taxon>Bacteroidota</taxon>
        <taxon>Flavobacteriia</taxon>
        <taxon>Flavobacteriales</taxon>
        <taxon>Flavobacteriaceae</taxon>
        <taxon>Allotamlana</taxon>
    </lineage>
</organism>
<feature type="transmembrane region" description="Helical" evidence="7">
    <location>
        <begin position="197"/>
        <end position="216"/>
    </location>
</feature>
<evidence type="ECO:0000256" key="4">
    <source>
        <dbReference type="ARBA" id="ARBA00022989"/>
    </source>
</evidence>
<keyword evidence="4 7" id="KW-1133">Transmembrane helix</keyword>
<evidence type="ECO:0000313" key="10">
    <source>
        <dbReference type="Proteomes" id="UP000308713"/>
    </source>
</evidence>
<gene>
    <name evidence="9" type="ORF">FGF67_12975</name>
</gene>
<comment type="subcellular location">
    <subcellularLocation>
        <location evidence="1">Cell membrane</location>
        <topology evidence="1">Multi-pass membrane protein</topology>
    </subcellularLocation>
</comment>
<dbReference type="EMBL" id="VDCS01000012">
    <property type="protein sequence ID" value="TNJ42896.1"/>
    <property type="molecule type" value="Genomic_DNA"/>
</dbReference>
<dbReference type="InterPro" id="IPR050539">
    <property type="entry name" value="ThrE_Dicarb/AminoAcid_Exp"/>
</dbReference>
<dbReference type="PANTHER" id="PTHR34390">
    <property type="entry name" value="UPF0442 PROTEIN YJJB-RELATED"/>
    <property type="match status" value="1"/>
</dbReference>
<evidence type="ECO:0000256" key="3">
    <source>
        <dbReference type="ARBA" id="ARBA00022692"/>
    </source>
</evidence>
<name>A0A5C4SJ14_9FLAO</name>
<keyword evidence="10" id="KW-1185">Reference proteome</keyword>
<accession>A0A5C4SJ14</accession>
<dbReference type="GO" id="GO:0022857">
    <property type="term" value="F:transmembrane transporter activity"/>
    <property type="evidence" value="ECO:0007669"/>
    <property type="project" value="InterPro"/>
</dbReference>
<feature type="domain" description="Threonine/serine exporter-like N-terminal" evidence="8">
    <location>
        <begin position="12"/>
        <end position="251"/>
    </location>
</feature>
<dbReference type="GO" id="GO:0005886">
    <property type="term" value="C:plasma membrane"/>
    <property type="evidence" value="ECO:0007669"/>
    <property type="project" value="UniProtKB-SubCell"/>
</dbReference>
<feature type="transmembrane region" description="Helical" evidence="7">
    <location>
        <begin position="228"/>
        <end position="252"/>
    </location>
</feature>
<evidence type="ECO:0000256" key="7">
    <source>
        <dbReference type="SAM" id="Phobius"/>
    </source>
</evidence>
<keyword evidence="2" id="KW-1003">Cell membrane</keyword>
<comment type="similarity">
    <text evidence="6">Belongs to the ThrE exporter (TC 2.A.79) family.</text>
</comment>
<sequence length="256" mass="28234">MSNSEEFTKTADLLLEITTLLMISGANTERINLSIERFSSILNIDTHSWINQKTIIMTLTDKSSQKTITKVQNLPHHALNFLTISEISKASWTATHENWSLDEIKAEIERIKNLGRYPKIVVLVAVSLAVAGFCNIFKGDYLNMLVAFISAFIALLVSQQAHKLKYNMYVRIFLASLTASLVASLGVVFNIGTNPETALATSILFLVPGVALINSFTDLLESNILNGIVRFVVGTMTVLAIATGLFVAMYIFSINK</sequence>
<evidence type="ECO:0000256" key="2">
    <source>
        <dbReference type="ARBA" id="ARBA00022475"/>
    </source>
</evidence>